<dbReference type="Gene3D" id="2.130.10.10">
    <property type="entry name" value="YVTN repeat-like/Quinoprotein amine dehydrogenase"/>
    <property type="match status" value="3"/>
</dbReference>
<keyword evidence="3" id="KW-1185">Reference proteome</keyword>
<dbReference type="PANTHER" id="PTHR47197:SF3">
    <property type="entry name" value="DIHYDRO-HEME D1 DEHYDROGENASE"/>
    <property type="match status" value="1"/>
</dbReference>
<dbReference type="NCBIfam" id="TIGR02276">
    <property type="entry name" value="beta_rpt_yvtn"/>
    <property type="match status" value="3"/>
</dbReference>
<dbReference type="Pfam" id="PF10282">
    <property type="entry name" value="Lactonase"/>
    <property type="match status" value="1"/>
</dbReference>
<keyword evidence="1" id="KW-0732">Signal</keyword>
<feature type="chain" id="PRO_5036815058" evidence="1">
    <location>
        <begin position="23"/>
        <end position="328"/>
    </location>
</feature>
<dbReference type="AlphaFoldDB" id="A0A917I8H5"/>
<dbReference type="InterPro" id="IPR019405">
    <property type="entry name" value="Lactonase_7-beta_prop"/>
</dbReference>
<dbReference type="InterPro" id="IPR011964">
    <property type="entry name" value="YVTN_b-propeller_repeat"/>
</dbReference>
<gene>
    <name evidence="2" type="ORF">GCM10007036_32930</name>
</gene>
<protein>
    <submittedName>
        <fullName evidence="2">Membrane protein</fullName>
    </submittedName>
</protein>
<dbReference type="InterPro" id="IPR022456">
    <property type="entry name" value="PQQ_b_propeller"/>
</dbReference>
<organism evidence="2 3">
    <name type="scientific">Alsobacter metallidurans</name>
    <dbReference type="NCBI Taxonomy" id="340221"/>
    <lineage>
        <taxon>Bacteria</taxon>
        <taxon>Pseudomonadati</taxon>
        <taxon>Pseudomonadota</taxon>
        <taxon>Alphaproteobacteria</taxon>
        <taxon>Hyphomicrobiales</taxon>
        <taxon>Alsobacteraceae</taxon>
        <taxon>Alsobacter</taxon>
    </lineage>
</organism>
<dbReference type="NCBIfam" id="TIGR03866">
    <property type="entry name" value="PQQ_ABC_repeats"/>
    <property type="match status" value="1"/>
</dbReference>
<dbReference type="InterPro" id="IPR015943">
    <property type="entry name" value="WD40/YVTN_repeat-like_dom_sf"/>
</dbReference>
<dbReference type="EMBL" id="BMES01000002">
    <property type="protein sequence ID" value="GGH25675.1"/>
    <property type="molecule type" value="Genomic_DNA"/>
</dbReference>
<feature type="signal peptide" evidence="1">
    <location>
        <begin position="1"/>
        <end position="22"/>
    </location>
</feature>
<reference evidence="2" key="1">
    <citation type="journal article" date="2014" name="Int. J. Syst. Evol. Microbiol.">
        <title>Complete genome sequence of Corynebacterium casei LMG S-19264T (=DSM 44701T), isolated from a smear-ripened cheese.</title>
        <authorList>
            <consortium name="US DOE Joint Genome Institute (JGI-PGF)"/>
            <person name="Walter F."/>
            <person name="Albersmeier A."/>
            <person name="Kalinowski J."/>
            <person name="Ruckert C."/>
        </authorList>
    </citation>
    <scope>NUCLEOTIDE SEQUENCE</scope>
    <source>
        <strain evidence="2">CGMCC 1.12214</strain>
    </source>
</reference>
<dbReference type="RefSeq" id="WP_188518804.1">
    <property type="nucleotide sequence ID" value="NZ_BMES01000002.1"/>
</dbReference>
<evidence type="ECO:0000256" key="1">
    <source>
        <dbReference type="SAM" id="SignalP"/>
    </source>
</evidence>
<sequence>MVGGRSAWVRRLVALVVASAVAQGAAAGTGLIYVSHERSDNIVMLNKADEVVGQFKTCARPRGMLRLPDGKSLVVACGNDDTIAVYDLASHTLLKRFRDIPDPETFDLHPNGRDLYISNEDDSEATVLNLETGEVTAHHATGPEPEGVLATPDGKSVFVASEAGNLVHVIDTASGKVVKDIITGSRPRRFALAPGGKELWVSCEISGIVDIIDVETLASKGQINFLPKGMRREQVTPVDLVITRDGKTAYVALGRANHIAVVDVGTRAVKDYILVGRRPWGLRFSTDEKTLYVANGLSDDLSIIDIPSGKVRKTVPVGMVPYAVIVDD</sequence>
<proteinExistence type="predicted"/>
<accession>A0A917I8H5</accession>
<dbReference type="SUPFAM" id="SSF50974">
    <property type="entry name" value="Nitrous oxide reductase, N-terminal domain"/>
    <property type="match status" value="1"/>
</dbReference>
<evidence type="ECO:0000313" key="3">
    <source>
        <dbReference type="Proteomes" id="UP000603912"/>
    </source>
</evidence>
<comment type="caution">
    <text evidence="2">The sequence shown here is derived from an EMBL/GenBank/DDBJ whole genome shotgun (WGS) entry which is preliminary data.</text>
</comment>
<name>A0A917I8H5_9HYPH</name>
<dbReference type="InterPro" id="IPR011045">
    <property type="entry name" value="N2O_reductase_N"/>
</dbReference>
<dbReference type="InterPro" id="IPR051200">
    <property type="entry name" value="Host-pathogen_enzymatic-act"/>
</dbReference>
<dbReference type="Proteomes" id="UP000603912">
    <property type="component" value="Unassembled WGS sequence"/>
</dbReference>
<evidence type="ECO:0000313" key="2">
    <source>
        <dbReference type="EMBL" id="GGH25675.1"/>
    </source>
</evidence>
<dbReference type="PANTHER" id="PTHR47197">
    <property type="entry name" value="PROTEIN NIRF"/>
    <property type="match status" value="1"/>
</dbReference>
<reference evidence="2" key="2">
    <citation type="submission" date="2020-09" db="EMBL/GenBank/DDBJ databases">
        <authorList>
            <person name="Sun Q."/>
            <person name="Zhou Y."/>
        </authorList>
    </citation>
    <scope>NUCLEOTIDE SEQUENCE</scope>
    <source>
        <strain evidence="2">CGMCC 1.12214</strain>
    </source>
</reference>